<organism evidence="1 2">
    <name type="scientific">Moniliophthora roreri</name>
    <name type="common">Frosty pod rot fungus</name>
    <name type="synonym">Monilia roreri</name>
    <dbReference type="NCBI Taxonomy" id="221103"/>
    <lineage>
        <taxon>Eukaryota</taxon>
        <taxon>Fungi</taxon>
        <taxon>Dikarya</taxon>
        <taxon>Basidiomycota</taxon>
        <taxon>Agaricomycotina</taxon>
        <taxon>Agaricomycetes</taxon>
        <taxon>Agaricomycetidae</taxon>
        <taxon>Agaricales</taxon>
        <taxon>Marasmiineae</taxon>
        <taxon>Marasmiaceae</taxon>
        <taxon>Moniliophthora</taxon>
    </lineage>
</organism>
<comment type="caution">
    <text evidence="1">The sequence shown here is derived from an EMBL/GenBank/DDBJ whole genome shotgun (WGS) entry which is preliminary data.</text>
</comment>
<gene>
    <name evidence="1" type="ORF">WG66_16338</name>
</gene>
<protein>
    <submittedName>
        <fullName evidence="1">Uncharacterized protein</fullName>
    </submittedName>
</protein>
<sequence length="155" mass="16826">MSFTSPVDVVSRSPSNAGGNAGFSAMDSLIRGFVRDICSYKPDHHTTAAVHTLACVAWIRLHQPFIEQSTHSRQRAVDAARAVVGIARSVASKVKDTSSDRIIDPISGVLIDEPKRGPTSELRNYLNDMWSAMGACQTMTAQLTRARQLNTELGV</sequence>
<name>A0A0W0F4B4_MONRR</name>
<dbReference type="Proteomes" id="UP000054988">
    <property type="component" value="Unassembled WGS sequence"/>
</dbReference>
<dbReference type="EMBL" id="LATX01002352">
    <property type="protein sequence ID" value="KTB31060.1"/>
    <property type="molecule type" value="Genomic_DNA"/>
</dbReference>
<evidence type="ECO:0000313" key="1">
    <source>
        <dbReference type="EMBL" id="KTB31060.1"/>
    </source>
</evidence>
<evidence type="ECO:0000313" key="2">
    <source>
        <dbReference type="Proteomes" id="UP000054988"/>
    </source>
</evidence>
<accession>A0A0W0F4B4</accession>
<dbReference type="AlphaFoldDB" id="A0A0W0F4B4"/>
<reference evidence="1 2" key="1">
    <citation type="submission" date="2015-12" db="EMBL/GenBank/DDBJ databases">
        <title>Draft genome sequence of Moniliophthora roreri, the causal agent of frosty pod rot of cacao.</title>
        <authorList>
            <person name="Aime M.C."/>
            <person name="Diaz-Valderrama J.R."/>
            <person name="Kijpornyongpan T."/>
            <person name="Phillips-Mora W."/>
        </authorList>
    </citation>
    <scope>NUCLEOTIDE SEQUENCE [LARGE SCALE GENOMIC DNA]</scope>
    <source>
        <strain evidence="1 2">MCA 2952</strain>
    </source>
</reference>
<proteinExistence type="predicted"/>